<dbReference type="Proteomes" id="UP000887564">
    <property type="component" value="Unplaced"/>
</dbReference>
<organism evidence="1 2">
    <name type="scientific">Parascaris equorum</name>
    <name type="common">Equine roundworm</name>
    <dbReference type="NCBI Taxonomy" id="6256"/>
    <lineage>
        <taxon>Eukaryota</taxon>
        <taxon>Metazoa</taxon>
        <taxon>Ecdysozoa</taxon>
        <taxon>Nematoda</taxon>
        <taxon>Chromadorea</taxon>
        <taxon>Rhabditida</taxon>
        <taxon>Spirurina</taxon>
        <taxon>Ascaridomorpha</taxon>
        <taxon>Ascaridoidea</taxon>
        <taxon>Ascarididae</taxon>
        <taxon>Parascaris</taxon>
    </lineage>
</organism>
<accession>A0A914S3G7</accession>
<proteinExistence type="predicted"/>
<reference evidence="2" key="1">
    <citation type="submission" date="2022-11" db="UniProtKB">
        <authorList>
            <consortium name="WormBaseParasite"/>
        </authorList>
    </citation>
    <scope>IDENTIFICATION</scope>
</reference>
<keyword evidence="1" id="KW-1185">Reference proteome</keyword>
<dbReference type="WBParaSite" id="PEQ_0001287701-mRNA-1">
    <property type="protein sequence ID" value="PEQ_0001287701-mRNA-1"/>
    <property type="gene ID" value="PEQ_0001287701"/>
</dbReference>
<name>A0A914S3G7_PAREQ</name>
<evidence type="ECO:0000313" key="1">
    <source>
        <dbReference type="Proteomes" id="UP000887564"/>
    </source>
</evidence>
<protein>
    <submittedName>
        <fullName evidence="2">Uncharacterized protein</fullName>
    </submittedName>
</protein>
<evidence type="ECO:0000313" key="2">
    <source>
        <dbReference type="WBParaSite" id="PEQ_0001287701-mRNA-1"/>
    </source>
</evidence>
<sequence length="96" mass="10843">MLQVRKVMEHVYEKILNVVGEPNFTENGGTAATQMLPPSIPANIEERIELYCQDQNSYGIVQAKRFPLPCFLKYLEWGIWALGAPDFGGVKVFLVI</sequence>
<dbReference type="AlphaFoldDB" id="A0A914S3G7"/>